<dbReference type="CDD" id="cd01049">
    <property type="entry name" value="RNRR2"/>
    <property type="match status" value="1"/>
</dbReference>
<reference evidence="3" key="1">
    <citation type="journal article" date="2020" name="Nature">
        <title>Giant virus diversity and host interactions through global metagenomics.</title>
        <authorList>
            <person name="Schulz F."/>
            <person name="Roux S."/>
            <person name="Paez-Espino D."/>
            <person name="Jungbluth S."/>
            <person name="Walsh D.A."/>
            <person name="Denef V.J."/>
            <person name="McMahon K.D."/>
            <person name="Konstantinidis K.T."/>
            <person name="Eloe-Fadrosh E.A."/>
            <person name="Kyrpides N.C."/>
            <person name="Woyke T."/>
        </authorList>
    </citation>
    <scope>NUCLEOTIDE SEQUENCE</scope>
    <source>
        <strain evidence="3">GVMAG-M-3300009163-63</strain>
    </source>
</reference>
<dbReference type="InterPro" id="IPR033909">
    <property type="entry name" value="RNR_small"/>
</dbReference>
<accession>A0A6C0F163</accession>
<keyword evidence="2" id="KW-0472">Membrane</keyword>
<sequence length="330" mass="38646">MSKKPTPSSTILDPLLTEDDSRYVMFPLKDHDIWRMYKKQVDCFWRAEEIDLSKDSVHWQTLEDDEKYFISMILAFFAASDGIVLENLAVRFMGDVQLAEARAFYGFQIAMENIHSECYSLLIDTYIKDSEEKMRLFNAIDNFPCIKKKSDWAKKWIHDKRSSFQTRLIAFACVEGIFFSGAFCSIYWMKKRGLMPGLTFSNELISRDEALHTEFAVLLYNKMMKQLPKTRVQEIIKEAVEIETEFICEALPCRLIGMNSKLMIQYIEFVADRLLLQLNCDKVYNSSNPFDFMELISIEGKTNFFEKRVSEYALAEKTKTDDIFDFSTLF</sequence>
<dbReference type="AlphaFoldDB" id="A0A6C0F163"/>
<feature type="transmembrane region" description="Helical" evidence="2">
    <location>
        <begin position="168"/>
        <end position="189"/>
    </location>
</feature>
<dbReference type="GO" id="GO:0009263">
    <property type="term" value="P:deoxyribonucleotide biosynthetic process"/>
    <property type="evidence" value="ECO:0007669"/>
    <property type="project" value="InterPro"/>
</dbReference>
<keyword evidence="2" id="KW-0812">Transmembrane</keyword>
<keyword evidence="2" id="KW-1133">Transmembrane helix</keyword>
<dbReference type="Gene3D" id="1.10.620.20">
    <property type="entry name" value="Ribonucleotide Reductase, subunit A"/>
    <property type="match status" value="1"/>
</dbReference>
<dbReference type="InterPro" id="IPR009078">
    <property type="entry name" value="Ferritin-like_SF"/>
</dbReference>
<dbReference type="InterPro" id="IPR012348">
    <property type="entry name" value="RNR-like"/>
</dbReference>
<dbReference type="EMBL" id="MN739005">
    <property type="protein sequence ID" value="QHT34681.1"/>
    <property type="molecule type" value="Genomic_DNA"/>
</dbReference>
<dbReference type="GO" id="GO:0016491">
    <property type="term" value="F:oxidoreductase activity"/>
    <property type="evidence" value="ECO:0007669"/>
    <property type="project" value="InterPro"/>
</dbReference>
<dbReference type="PANTHER" id="PTHR23409">
    <property type="entry name" value="RIBONUCLEOSIDE-DIPHOSPHATE REDUCTASE SMALL CHAIN"/>
    <property type="match status" value="1"/>
</dbReference>
<evidence type="ECO:0000313" key="3">
    <source>
        <dbReference type="EMBL" id="QHT34681.1"/>
    </source>
</evidence>
<organism evidence="3">
    <name type="scientific">viral metagenome</name>
    <dbReference type="NCBI Taxonomy" id="1070528"/>
    <lineage>
        <taxon>unclassified sequences</taxon>
        <taxon>metagenomes</taxon>
        <taxon>organismal metagenomes</taxon>
    </lineage>
</organism>
<evidence type="ECO:0000256" key="2">
    <source>
        <dbReference type="SAM" id="Phobius"/>
    </source>
</evidence>
<name>A0A6C0F163_9ZZZZ</name>
<dbReference type="PANTHER" id="PTHR23409:SF18">
    <property type="entry name" value="RIBONUCLEOSIDE-DIPHOSPHATE REDUCTASE SUBUNIT M2"/>
    <property type="match status" value="1"/>
</dbReference>
<comment type="similarity">
    <text evidence="1">Belongs to the ribonucleoside diphosphate reductase small chain family.</text>
</comment>
<dbReference type="SUPFAM" id="SSF47240">
    <property type="entry name" value="Ferritin-like"/>
    <property type="match status" value="1"/>
</dbReference>
<proteinExistence type="inferred from homology"/>
<dbReference type="InterPro" id="IPR000358">
    <property type="entry name" value="RNR_small_fam"/>
</dbReference>
<feature type="transmembrane region" description="Helical" evidence="2">
    <location>
        <begin position="68"/>
        <end position="85"/>
    </location>
</feature>
<dbReference type="Pfam" id="PF00268">
    <property type="entry name" value="Ribonuc_red_sm"/>
    <property type="match status" value="1"/>
</dbReference>
<evidence type="ECO:0000256" key="1">
    <source>
        <dbReference type="ARBA" id="ARBA00009303"/>
    </source>
</evidence>
<protein>
    <submittedName>
        <fullName evidence="3">Uncharacterized protein</fullName>
    </submittedName>
</protein>